<evidence type="ECO:0000256" key="4">
    <source>
        <dbReference type="ARBA" id="ARBA00023136"/>
    </source>
</evidence>
<feature type="transmembrane region" description="Helical" evidence="5">
    <location>
        <begin position="313"/>
        <end position="334"/>
    </location>
</feature>
<feature type="transmembrane region" description="Helical" evidence="5">
    <location>
        <begin position="88"/>
        <end position="108"/>
    </location>
</feature>
<sequence>MISYGSCSSLLNIVQKYRQNLLKCHFLLYNPKFLCGHNRKEFIMEEMDDRRWWALAVLCMGAFLSPLDFFIVNVALPAIKSGLNASEGALQLVVAGYGASYAVFVVTGGRLGDIYGRKRIFLLGMMLFTLTSGICAMATDIRLLIGARIVQGLSAALLAPQVLSTIRVIFPAKEQPLAMGIFGAVFGLAAIGGQLLGGVLVEAGIFGWTWQSVFMINIPVGIITGITGKYILKENRPPFRQQLDIPGMLLITLALLLFIYPIIMGREAHWPAWIFVCLLGAVLAGGCFVYIEQLTLKRGRAPLIQLPLFKDRHFVKGLGVIYLYNHTAAFFLVYPYYLQHELHHDVLSAGLSVLPYAAGFFVGPLISPVLARRLGTYIIGLGQGLLVTGFSLVVISLLQSPEPGLLLQAGLFCAGIGHGIVMPSIMRIILAAMPGPVAGQAAGIVSTAIQVGGVMGVALLGTLFFALLEHFIAPTALGITLGCLAALELLGLALVISLSSTKK</sequence>
<comment type="caution">
    <text evidence="7">The sequence shown here is derived from an EMBL/GenBank/DDBJ whole genome shotgun (WGS) entry which is preliminary data.</text>
</comment>
<dbReference type="GO" id="GO:0016020">
    <property type="term" value="C:membrane"/>
    <property type="evidence" value="ECO:0007669"/>
    <property type="project" value="UniProtKB-SubCell"/>
</dbReference>
<dbReference type="OrthoDB" id="783189at2"/>
<keyword evidence="2 5" id="KW-0812">Transmembrane</keyword>
<dbReference type="PANTHER" id="PTHR42718">
    <property type="entry name" value="MAJOR FACILITATOR SUPERFAMILY MULTIDRUG TRANSPORTER MFSC"/>
    <property type="match status" value="1"/>
</dbReference>
<organism evidence="7 8">
    <name type="scientific">Chitinophaga flava</name>
    <dbReference type="NCBI Taxonomy" id="2259036"/>
    <lineage>
        <taxon>Bacteria</taxon>
        <taxon>Pseudomonadati</taxon>
        <taxon>Bacteroidota</taxon>
        <taxon>Chitinophagia</taxon>
        <taxon>Chitinophagales</taxon>
        <taxon>Chitinophagaceae</taxon>
        <taxon>Chitinophaga</taxon>
    </lineage>
</organism>
<feature type="transmembrane region" description="Helical" evidence="5">
    <location>
        <begin position="177"/>
        <end position="196"/>
    </location>
</feature>
<feature type="transmembrane region" description="Helical" evidence="5">
    <location>
        <begin position="52"/>
        <end position="76"/>
    </location>
</feature>
<feature type="transmembrane region" description="Helical" evidence="5">
    <location>
        <begin position="120"/>
        <end position="139"/>
    </location>
</feature>
<evidence type="ECO:0000313" key="8">
    <source>
        <dbReference type="Proteomes" id="UP000253410"/>
    </source>
</evidence>
<feature type="transmembrane region" description="Helical" evidence="5">
    <location>
        <begin position="378"/>
        <end position="399"/>
    </location>
</feature>
<dbReference type="Pfam" id="PF07690">
    <property type="entry name" value="MFS_1"/>
    <property type="match status" value="1"/>
</dbReference>
<dbReference type="PANTHER" id="PTHR42718:SF39">
    <property type="entry name" value="ACTINORHODIN TRANSPORTER-RELATED"/>
    <property type="match status" value="1"/>
</dbReference>
<dbReference type="PRINTS" id="PR01036">
    <property type="entry name" value="TCRTETB"/>
</dbReference>
<feature type="transmembrane region" description="Helical" evidence="5">
    <location>
        <begin position="442"/>
        <end position="465"/>
    </location>
</feature>
<dbReference type="CDD" id="cd17321">
    <property type="entry name" value="MFS_MMR_MDR_like"/>
    <property type="match status" value="1"/>
</dbReference>
<dbReference type="EMBL" id="QFFJ01000002">
    <property type="protein sequence ID" value="RBL89833.1"/>
    <property type="molecule type" value="Genomic_DNA"/>
</dbReference>
<keyword evidence="4 5" id="KW-0472">Membrane</keyword>
<dbReference type="SUPFAM" id="SSF103473">
    <property type="entry name" value="MFS general substrate transporter"/>
    <property type="match status" value="1"/>
</dbReference>
<dbReference type="InterPro" id="IPR036259">
    <property type="entry name" value="MFS_trans_sf"/>
</dbReference>
<dbReference type="InterPro" id="IPR011701">
    <property type="entry name" value="MFS"/>
</dbReference>
<gene>
    <name evidence="7" type="ORF">DF182_25455</name>
</gene>
<dbReference type="PROSITE" id="PS50850">
    <property type="entry name" value="MFS"/>
    <property type="match status" value="1"/>
</dbReference>
<dbReference type="InterPro" id="IPR020846">
    <property type="entry name" value="MFS_dom"/>
</dbReference>
<dbReference type="Gene3D" id="1.20.1250.20">
    <property type="entry name" value="MFS general substrate transporter like domains"/>
    <property type="match status" value="1"/>
</dbReference>
<evidence type="ECO:0000313" key="7">
    <source>
        <dbReference type="EMBL" id="RBL89833.1"/>
    </source>
</evidence>
<evidence type="ECO:0000259" key="6">
    <source>
        <dbReference type="PROSITE" id="PS50850"/>
    </source>
</evidence>
<dbReference type="GO" id="GO:0022857">
    <property type="term" value="F:transmembrane transporter activity"/>
    <property type="evidence" value="ECO:0007669"/>
    <property type="project" value="InterPro"/>
</dbReference>
<evidence type="ECO:0000256" key="1">
    <source>
        <dbReference type="ARBA" id="ARBA00004141"/>
    </source>
</evidence>
<evidence type="ECO:0000256" key="3">
    <source>
        <dbReference type="ARBA" id="ARBA00022989"/>
    </source>
</evidence>
<feature type="transmembrane region" description="Helical" evidence="5">
    <location>
        <begin position="346"/>
        <end position="366"/>
    </location>
</feature>
<accession>A0A365XU24</accession>
<feature type="transmembrane region" description="Helical" evidence="5">
    <location>
        <begin position="243"/>
        <end position="264"/>
    </location>
</feature>
<reference evidence="7 8" key="1">
    <citation type="submission" date="2018-05" db="EMBL/GenBank/DDBJ databases">
        <title>Chitinophaga sp. K3CV102501T nov., isolated from isolated from a monsoon evergreen broad-leaved forest soil.</title>
        <authorList>
            <person name="Lv Y."/>
        </authorList>
    </citation>
    <scope>NUCLEOTIDE SEQUENCE [LARGE SCALE GENOMIC DNA]</scope>
    <source>
        <strain evidence="7 8">GDMCC 1.1325</strain>
    </source>
</reference>
<dbReference type="Proteomes" id="UP000253410">
    <property type="component" value="Unassembled WGS sequence"/>
</dbReference>
<feature type="transmembrane region" description="Helical" evidence="5">
    <location>
        <begin position="405"/>
        <end position="430"/>
    </location>
</feature>
<evidence type="ECO:0000256" key="5">
    <source>
        <dbReference type="SAM" id="Phobius"/>
    </source>
</evidence>
<keyword evidence="8" id="KW-1185">Reference proteome</keyword>
<proteinExistence type="predicted"/>
<dbReference type="Gene3D" id="1.20.1720.10">
    <property type="entry name" value="Multidrug resistance protein D"/>
    <property type="match status" value="1"/>
</dbReference>
<evidence type="ECO:0000256" key="2">
    <source>
        <dbReference type="ARBA" id="ARBA00022692"/>
    </source>
</evidence>
<keyword evidence="3 5" id="KW-1133">Transmembrane helix</keyword>
<feature type="transmembrane region" description="Helical" evidence="5">
    <location>
        <begin position="471"/>
        <end position="498"/>
    </location>
</feature>
<protein>
    <submittedName>
        <fullName evidence="7">MFS transporter</fullName>
    </submittedName>
</protein>
<feature type="domain" description="Major facilitator superfamily (MFS) profile" evidence="6">
    <location>
        <begin position="54"/>
        <end position="503"/>
    </location>
</feature>
<feature type="transmembrane region" description="Helical" evidence="5">
    <location>
        <begin position="145"/>
        <end position="170"/>
    </location>
</feature>
<feature type="transmembrane region" description="Helical" evidence="5">
    <location>
        <begin position="270"/>
        <end position="292"/>
    </location>
</feature>
<feature type="transmembrane region" description="Helical" evidence="5">
    <location>
        <begin position="208"/>
        <end position="231"/>
    </location>
</feature>
<dbReference type="AlphaFoldDB" id="A0A365XU24"/>
<name>A0A365XU24_9BACT</name>
<comment type="subcellular location">
    <subcellularLocation>
        <location evidence="1">Membrane</location>
        <topology evidence="1">Multi-pass membrane protein</topology>
    </subcellularLocation>
</comment>